<evidence type="ECO:0000256" key="2">
    <source>
        <dbReference type="ARBA" id="ARBA00022475"/>
    </source>
</evidence>
<keyword evidence="5 6" id="KW-0472">Membrane</keyword>
<reference evidence="8 9" key="1">
    <citation type="submission" date="2014-11" db="EMBL/GenBank/DDBJ databases">
        <title>Tamlana sedimentorum sp. nov., isolated from shallow sand sediments of the Sea of Japan.</title>
        <authorList>
            <person name="Romanenko L.A."/>
        </authorList>
    </citation>
    <scope>NUCLEOTIDE SEQUENCE [LARGE SCALE GENOMIC DNA]</scope>
    <source>
        <strain evidence="8 9">JCM 19808</strain>
    </source>
</reference>
<sequence length="526" mass="59897">MQIDNLITTLSIIGMAGIVFYVIFRISRYAFIINFLVLGAMVFYLTEENRLILISLYLACPLILINIGLYVFLHKTDELINGDGKYKVNFATTKGNFKLDNIKRGASVIGSAGSGKTESVVYGFLRHFRENNFCGIIHDYKDFELTEMAYPLFKDSDIPFKVISFDKIIHRVNPIAPRYLENEESVNEVSRVLIENLLEQRESGTTGTTKFFNDAAEGLIGGLIWKLKTDYPKYCTLPHLIAIYQMLDTDSLIQFLETNTTSRAMADAFISGKDSDRQTAGVKSTLANALKRISTQRIFMVLSADEVPLNVNSEDNPAIIAVVNNPKFETSYSPVIATIIHTITKQMSVRNSKPSFLLMEEAPTIRLLNMHRIPATLRSYDIATIYVMQDKIQNDMMYGDKASKAILSNLSYQFFGKVNDPDTAKYYERFFEIVKNPTKSVSRGHNLDFDTRITTGEKEIPKIRADVFFRLKQGEFIIYADGKDKKVQFKLANIKRQLPEETKQFSQAELTTNFERVYDDVRSIFS</sequence>
<proteinExistence type="predicted"/>
<comment type="subcellular location">
    <subcellularLocation>
        <location evidence="1">Cell membrane</location>
        <topology evidence="1">Multi-pass membrane protein</topology>
    </subcellularLocation>
</comment>
<dbReference type="PANTHER" id="PTHR37937">
    <property type="entry name" value="CONJUGATIVE TRANSFER: DNA TRANSPORT"/>
    <property type="match status" value="1"/>
</dbReference>
<name>A0A0D7WCK3_9FLAO</name>
<evidence type="ECO:0000313" key="9">
    <source>
        <dbReference type="Proteomes" id="UP000032578"/>
    </source>
</evidence>
<dbReference type="PATRIC" id="fig|1435349.4.peg.1816"/>
<dbReference type="PANTHER" id="PTHR37937:SF1">
    <property type="entry name" value="CONJUGATIVE TRANSFER: DNA TRANSPORT"/>
    <property type="match status" value="1"/>
</dbReference>
<evidence type="ECO:0000313" key="8">
    <source>
        <dbReference type="EMBL" id="KJD36428.1"/>
    </source>
</evidence>
<dbReference type="AlphaFoldDB" id="A0A0D7WCK3"/>
<dbReference type="SUPFAM" id="SSF52540">
    <property type="entry name" value="P-loop containing nucleoside triphosphate hydrolases"/>
    <property type="match status" value="1"/>
</dbReference>
<comment type="caution">
    <text evidence="8">The sequence shown here is derived from an EMBL/GenBank/DDBJ whole genome shotgun (WGS) entry which is preliminary data.</text>
</comment>
<dbReference type="Gene3D" id="3.40.50.300">
    <property type="entry name" value="P-loop containing nucleotide triphosphate hydrolases"/>
    <property type="match status" value="1"/>
</dbReference>
<dbReference type="InterPro" id="IPR051539">
    <property type="entry name" value="T4SS-coupling_protein"/>
</dbReference>
<keyword evidence="3 6" id="KW-0812">Transmembrane</keyword>
<gene>
    <name evidence="8" type="ORF">PW52_04500</name>
</gene>
<dbReference type="InterPro" id="IPR027417">
    <property type="entry name" value="P-loop_NTPase"/>
</dbReference>
<keyword evidence="9" id="KW-1185">Reference proteome</keyword>
<dbReference type="EMBL" id="JTDW01000003">
    <property type="protein sequence ID" value="KJD36428.1"/>
    <property type="molecule type" value="Genomic_DNA"/>
</dbReference>
<feature type="transmembrane region" description="Helical" evidence="6">
    <location>
        <begin position="29"/>
        <end position="46"/>
    </location>
</feature>
<evidence type="ECO:0000256" key="1">
    <source>
        <dbReference type="ARBA" id="ARBA00004651"/>
    </source>
</evidence>
<evidence type="ECO:0000256" key="6">
    <source>
        <dbReference type="SAM" id="Phobius"/>
    </source>
</evidence>
<protein>
    <submittedName>
        <fullName evidence="8">Mobilization protein</fullName>
    </submittedName>
</protein>
<dbReference type="Proteomes" id="UP000032578">
    <property type="component" value="Unassembled WGS sequence"/>
</dbReference>
<feature type="transmembrane region" description="Helical" evidence="6">
    <location>
        <begin position="52"/>
        <end position="73"/>
    </location>
</feature>
<evidence type="ECO:0000256" key="3">
    <source>
        <dbReference type="ARBA" id="ARBA00022692"/>
    </source>
</evidence>
<feature type="transmembrane region" description="Helical" evidence="6">
    <location>
        <begin position="6"/>
        <end position="24"/>
    </location>
</feature>
<dbReference type="STRING" id="1435349.PW52_04500"/>
<dbReference type="GO" id="GO:0005886">
    <property type="term" value="C:plasma membrane"/>
    <property type="evidence" value="ECO:0007669"/>
    <property type="project" value="UniProtKB-SubCell"/>
</dbReference>
<dbReference type="RefSeq" id="WP_044631742.1">
    <property type="nucleotide sequence ID" value="NZ_JTDW01000003.1"/>
</dbReference>
<accession>A0A0D7WCK3</accession>
<evidence type="ECO:0000256" key="5">
    <source>
        <dbReference type="ARBA" id="ARBA00023136"/>
    </source>
</evidence>
<dbReference type="InterPro" id="IPR019476">
    <property type="entry name" value="T4SS_TraD_DNA-bd"/>
</dbReference>
<organism evidence="8 9">
    <name type="scientific">Neotamlana sedimentorum</name>
    <dbReference type="NCBI Taxonomy" id="1435349"/>
    <lineage>
        <taxon>Bacteria</taxon>
        <taxon>Pseudomonadati</taxon>
        <taxon>Bacteroidota</taxon>
        <taxon>Flavobacteriia</taxon>
        <taxon>Flavobacteriales</taxon>
        <taxon>Flavobacteriaceae</taxon>
        <taxon>Neotamlana</taxon>
    </lineage>
</organism>
<dbReference type="CDD" id="cd01127">
    <property type="entry name" value="TrwB_TraG_TraD_VirD4"/>
    <property type="match status" value="1"/>
</dbReference>
<dbReference type="Pfam" id="PF10412">
    <property type="entry name" value="TrwB_AAD_bind"/>
    <property type="match status" value="1"/>
</dbReference>
<evidence type="ECO:0000259" key="7">
    <source>
        <dbReference type="Pfam" id="PF10412"/>
    </source>
</evidence>
<keyword evidence="2" id="KW-1003">Cell membrane</keyword>
<keyword evidence="4 6" id="KW-1133">Transmembrane helix</keyword>
<feature type="domain" description="Type IV secretion system coupling protein TraD DNA-binding" evidence="7">
    <location>
        <begin position="102"/>
        <end position="448"/>
    </location>
</feature>
<evidence type="ECO:0000256" key="4">
    <source>
        <dbReference type="ARBA" id="ARBA00022989"/>
    </source>
</evidence>
<dbReference type="OrthoDB" id="102453at2"/>